<keyword evidence="8" id="KW-1185">Reference proteome</keyword>
<dbReference type="InterPro" id="IPR011009">
    <property type="entry name" value="Kinase-like_dom_sf"/>
</dbReference>
<dbReference type="InterPro" id="IPR000719">
    <property type="entry name" value="Prot_kinase_dom"/>
</dbReference>
<evidence type="ECO:0000256" key="3">
    <source>
        <dbReference type="PROSITE-ProRule" id="PRU10141"/>
    </source>
</evidence>
<keyword evidence="4" id="KW-0418">Kinase</keyword>
<reference evidence="7 8" key="1">
    <citation type="submission" date="2024-03" db="EMBL/GenBank/DDBJ databases">
        <title>Genome-scale model development and genomic sequencing of the oleaginous clade Lipomyces.</title>
        <authorList>
            <consortium name="Lawrence Berkeley National Laboratory"/>
            <person name="Czajka J.J."/>
            <person name="Han Y."/>
            <person name="Kim J."/>
            <person name="Mondo S.J."/>
            <person name="Hofstad B.A."/>
            <person name="Robles A."/>
            <person name="Haridas S."/>
            <person name="Riley R."/>
            <person name="LaButti K."/>
            <person name="Pangilinan J."/>
            <person name="Andreopoulos W."/>
            <person name="Lipzen A."/>
            <person name="Yan J."/>
            <person name="Wang M."/>
            <person name="Ng V."/>
            <person name="Grigoriev I.V."/>
            <person name="Spatafora J.W."/>
            <person name="Magnuson J.K."/>
            <person name="Baker S.E."/>
            <person name="Pomraning K.R."/>
        </authorList>
    </citation>
    <scope>NUCLEOTIDE SEQUENCE [LARGE SCALE GENOMIC DNA]</scope>
    <source>
        <strain evidence="7 8">Phaff 52-87</strain>
    </source>
</reference>
<dbReference type="SUPFAM" id="SSF56112">
    <property type="entry name" value="Protein kinase-like (PK-like)"/>
    <property type="match status" value="1"/>
</dbReference>
<proteinExistence type="inferred from homology"/>
<dbReference type="Gene3D" id="1.10.510.10">
    <property type="entry name" value="Transferase(Phosphotransferase) domain 1"/>
    <property type="match status" value="1"/>
</dbReference>
<dbReference type="PROSITE" id="PS50011">
    <property type="entry name" value="PROTEIN_KINASE_DOM"/>
    <property type="match status" value="1"/>
</dbReference>
<dbReference type="Gene3D" id="3.30.200.20">
    <property type="entry name" value="Phosphorylase Kinase, domain 1"/>
    <property type="match status" value="1"/>
</dbReference>
<feature type="region of interest" description="Disordered" evidence="5">
    <location>
        <begin position="332"/>
        <end position="357"/>
    </location>
</feature>
<keyword evidence="4" id="KW-0808">Transferase</keyword>
<dbReference type="Pfam" id="PF00069">
    <property type="entry name" value="Pkinase"/>
    <property type="match status" value="1"/>
</dbReference>
<evidence type="ECO:0000256" key="4">
    <source>
        <dbReference type="RuleBase" id="RU000304"/>
    </source>
</evidence>
<protein>
    <submittedName>
        <fullName evidence="7">Kinase-like domain-containing protein</fullName>
    </submittedName>
</protein>
<dbReference type="EMBL" id="JBBJBU010000001">
    <property type="protein sequence ID" value="KAK7207238.1"/>
    <property type="molecule type" value="Genomic_DNA"/>
</dbReference>
<evidence type="ECO:0000256" key="2">
    <source>
        <dbReference type="ARBA" id="ARBA00022840"/>
    </source>
</evidence>
<dbReference type="Proteomes" id="UP001498771">
    <property type="component" value="Unassembled WGS sequence"/>
</dbReference>
<dbReference type="PANTHER" id="PTHR24347">
    <property type="entry name" value="SERINE/THREONINE-PROTEIN KINASE"/>
    <property type="match status" value="1"/>
</dbReference>
<keyword evidence="2 3" id="KW-0067">ATP-binding</keyword>
<dbReference type="PROSITE" id="PS00107">
    <property type="entry name" value="PROTEIN_KINASE_ATP"/>
    <property type="match status" value="1"/>
</dbReference>
<feature type="domain" description="Protein kinase" evidence="6">
    <location>
        <begin position="21"/>
        <end position="282"/>
    </location>
</feature>
<organism evidence="7 8">
    <name type="scientific">Myxozyma melibiosi</name>
    <dbReference type="NCBI Taxonomy" id="54550"/>
    <lineage>
        <taxon>Eukaryota</taxon>
        <taxon>Fungi</taxon>
        <taxon>Dikarya</taxon>
        <taxon>Ascomycota</taxon>
        <taxon>Saccharomycotina</taxon>
        <taxon>Lipomycetes</taxon>
        <taxon>Lipomycetales</taxon>
        <taxon>Lipomycetaceae</taxon>
        <taxon>Myxozyma</taxon>
    </lineage>
</organism>
<accession>A0ABR1FDJ2</accession>
<keyword evidence="1 3" id="KW-0547">Nucleotide-binding</keyword>
<keyword evidence="4" id="KW-0723">Serine/threonine-protein kinase</keyword>
<evidence type="ECO:0000313" key="8">
    <source>
        <dbReference type="Proteomes" id="UP001498771"/>
    </source>
</evidence>
<sequence length="357" mass="40110">MDIEGVRRAENAERVLQPCRYRVGKVLGQGSYSVVKEAVHIETGQKFAAKIINKRLMSGREKFVRSEVQVLKKISAGHRNILTLVDFFETSNNLYLITDIAYGGELFDRICSKGSYYESDAAALIRSITSAVAYLHAHGIVHRDLKPENLLFRTAEDNDDLLIADFGLSRILDQQKLNILNTTCGTPGYMAPEMIKKTGHGQPVDVWAIGVITYFLLCGYTPFDRDTNAEELQAIVNGEYDFEPEEYWAEVSDNAKDFIRQCLNDDFEKRITAQQALKHPFLLKNEPSEEETNLLPSLKSNLLQRRFSTTSEGAPNKVLRRLTEEGIMDGKFSESPEAIRSPGASFSPTDQHAPILA</sequence>
<dbReference type="SMART" id="SM00220">
    <property type="entry name" value="S_TKc"/>
    <property type="match status" value="1"/>
</dbReference>
<comment type="caution">
    <text evidence="7">The sequence shown here is derived from an EMBL/GenBank/DDBJ whole genome shotgun (WGS) entry which is preliminary data.</text>
</comment>
<dbReference type="CDD" id="cd05117">
    <property type="entry name" value="STKc_CAMK"/>
    <property type="match status" value="1"/>
</dbReference>
<name>A0ABR1FDJ2_9ASCO</name>
<dbReference type="InterPro" id="IPR008271">
    <property type="entry name" value="Ser/Thr_kinase_AS"/>
</dbReference>
<dbReference type="RefSeq" id="XP_064770271.1">
    <property type="nucleotide sequence ID" value="XM_064911367.1"/>
</dbReference>
<gene>
    <name evidence="7" type="ORF">BZA70DRAFT_270795</name>
</gene>
<feature type="binding site" evidence="3">
    <location>
        <position position="50"/>
    </location>
    <ligand>
        <name>ATP</name>
        <dbReference type="ChEBI" id="CHEBI:30616"/>
    </ligand>
</feature>
<comment type="similarity">
    <text evidence="4">Belongs to the protein kinase superfamily.</text>
</comment>
<dbReference type="GeneID" id="90036879"/>
<dbReference type="InterPro" id="IPR017441">
    <property type="entry name" value="Protein_kinase_ATP_BS"/>
</dbReference>
<evidence type="ECO:0000313" key="7">
    <source>
        <dbReference type="EMBL" id="KAK7207238.1"/>
    </source>
</evidence>
<evidence type="ECO:0000256" key="1">
    <source>
        <dbReference type="ARBA" id="ARBA00022741"/>
    </source>
</evidence>
<dbReference type="PROSITE" id="PS00108">
    <property type="entry name" value="PROTEIN_KINASE_ST"/>
    <property type="match status" value="1"/>
</dbReference>
<evidence type="ECO:0000256" key="5">
    <source>
        <dbReference type="SAM" id="MobiDB-lite"/>
    </source>
</evidence>
<evidence type="ECO:0000259" key="6">
    <source>
        <dbReference type="PROSITE" id="PS50011"/>
    </source>
</evidence>